<dbReference type="SUPFAM" id="SSF47336">
    <property type="entry name" value="ACP-like"/>
    <property type="match status" value="1"/>
</dbReference>
<dbReference type="PROSITE" id="PS50075">
    <property type="entry name" value="CARRIER"/>
    <property type="match status" value="1"/>
</dbReference>
<dbReference type="EMBL" id="VOBR01000028">
    <property type="protein sequence ID" value="TWP47011.1"/>
    <property type="molecule type" value="Genomic_DNA"/>
</dbReference>
<comment type="caution">
    <text evidence="2">The sequence shown here is derived from an EMBL/GenBank/DDBJ whole genome shotgun (WGS) entry which is preliminary data.</text>
</comment>
<evidence type="ECO:0000313" key="3">
    <source>
        <dbReference type="Proteomes" id="UP000316639"/>
    </source>
</evidence>
<protein>
    <submittedName>
        <fullName evidence="2">Acyl carrier protein</fullName>
    </submittedName>
</protein>
<sequence>MDAVHRKIRTVLAGVLANGTTADEIGDDADLVEEYGLDSLQMISFLLGVEDVFDVDLDYESLDLSHVRSVRHFATWLSGLGAAVAR</sequence>
<dbReference type="AlphaFoldDB" id="A0A563EJK7"/>
<dbReference type="InterPro" id="IPR036736">
    <property type="entry name" value="ACP-like_sf"/>
</dbReference>
<feature type="domain" description="Carrier" evidence="1">
    <location>
        <begin position="1"/>
        <end position="81"/>
    </location>
</feature>
<dbReference type="Proteomes" id="UP000316639">
    <property type="component" value="Unassembled WGS sequence"/>
</dbReference>
<proteinExistence type="predicted"/>
<organism evidence="2 3">
    <name type="scientific">Lentzea tibetensis</name>
    <dbReference type="NCBI Taxonomy" id="2591470"/>
    <lineage>
        <taxon>Bacteria</taxon>
        <taxon>Bacillati</taxon>
        <taxon>Actinomycetota</taxon>
        <taxon>Actinomycetes</taxon>
        <taxon>Pseudonocardiales</taxon>
        <taxon>Pseudonocardiaceae</taxon>
        <taxon>Lentzea</taxon>
    </lineage>
</organism>
<dbReference type="Gene3D" id="1.10.1200.10">
    <property type="entry name" value="ACP-like"/>
    <property type="match status" value="1"/>
</dbReference>
<dbReference type="RefSeq" id="WP_146358283.1">
    <property type="nucleotide sequence ID" value="NZ_VOBR01000028.1"/>
</dbReference>
<dbReference type="OrthoDB" id="4282095at2"/>
<accession>A0A563EJK7</accession>
<name>A0A563EJK7_9PSEU</name>
<reference evidence="2 3" key="1">
    <citation type="submission" date="2019-07" db="EMBL/GenBank/DDBJ databases">
        <title>Lentzea xizangensis sp. nov., isolated from Qinghai-Tibetan Plateau Soils.</title>
        <authorList>
            <person name="Huang J."/>
        </authorList>
    </citation>
    <scope>NUCLEOTIDE SEQUENCE [LARGE SCALE GENOMIC DNA]</scope>
    <source>
        <strain evidence="2 3">FXJ1.1311</strain>
    </source>
</reference>
<gene>
    <name evidence="2" type="ORF">FKR81_33725</name>
</gene>
<evidence type="ECO:0000313" key="2">
    <source>
        <dbReference type="EMBL" id="TWP47011.1"/>
    </source>
</evidence>
<keyword evidence="3" id="KW-1185">Reference proteome</keyword>
<dbReference type="Pfam" id="PF00550">
    <property type="entry name" value="PP-binding"/>
    <property type="match status" value="1"/>
</dbReference>
<evidence type="ECO:0000259" key="1">
    <source>
        <dbReference type="PROSITE" id="PS50075"/>
    </source>
</evidence>
<dbReference type="InterPro" id="IPR009081">
    <property type="entry name" value="PP-bd_ACP"/>
</dbReference>